<proteinExistence type="predicted"/>
<accession>A0A699YAY9</accession>
<keyword evidence="1" id="KW-0175">Coiled coil</keyword>
<protein>
    <submittedName>
        <fullName evidence="2">Uncharacterized protein</fullName>
    </submittedName>
</protein>
<feature type="coiled-coil region" evidence="1">
    <location>
        <begin position="94"/>
        <end position="145"/>
    </location>
</feature>
<feature type="non-terminal residue" evidence="2">
    <location>
        <position position="188"/>
    </location>
</feature>
<dbReference type="EMBL" id="BLLF01000042">
    <property type="protein sequence ID" value="GFH06501.1"/>
    <property type="molecule type" value="Genomic_DNA"/>
</dbReference>
<evidence type="ECO:0000313" key="3">
    <source>
        <dbReference type="Proteomes" id="UP000485058"/>
    </source>
</evidence>
<reference evidence="2 3" key="1">
    <citation type="submission" date="2020-02" db="EMBL/GenBank/DDBJ databases">
        <title>Draft genome sequence of Haematococcus lacustris strain NIES-144.</title>
        <authorList>
            <person name="Morimoto D."/>
            <person name="Nakagawa S."/>
            <person name="Yoshida T."/>
            <person name="Sawayama S."/>
        </authorList>
    </citation>
    <scope>NUCLEOTIDE SEQUENCE [LARGE SCALE GENOMIC DNA]</scope>
    <source>
        <strain evidence="2 3">NIES-144</strain>
    </source>
</reference>
<feature type="non-terminal residue" evidence="2">
    <location>
        <position position="1"/>
    </location>
</feature>
<evidence type="ECO:0000313" key="2">
    <source>
        <dbReference type="EMBL" id="GFH06501.1"/>
    </source>
</evidence>
<name>A0A699YAY9_HAELA</name>
<evidence type="ECO:0000256" key="1">
    <source>
        <dbReference type="SAM" id="Coils"/>
    </source>
</evidence>
<keyword evidence="3" id="KW-1185">Reference proteome</keyword>
<gene>
    <name evidence="2" type="ORF">HaLaN_01146</name>
</gene>
<organism evidence="2 3">
    <name type="scientific">Haematococcus lacustris</name>
    <name type="common">Green alga</name>
    <name type="synonym">Haematococcus pluvialis</name>
    <dbReference type="NCBI Taxonomy" id="44745"/>
    <lineage>
        <taxon>Eukaryota</taxon>
        <taxon>Viridiplantae</taxon>
        <taxon>Chlorophyta</taxon>
        <taxon>core chlorophytes</taxon>
        <taxon>Chlorophyceae</taxon>
        <taxon>CS clade</taxon>
        <taxon>Chlamydomonadales</taxon>
        <taxon>Haematococcaceae</taxon>
        <taxon>Haematococcus</taxon>
    </lineage>
</organism>
<sequence length="188" mass="21205">MLVINQAMEEQQQRCSELGEYMDQIRSKLGEDGEKLVHLPSDYLAQVEQLLMARRNEYSALQGWLGPRRFQALPINNLPDSHEDPKVAEGLHRIRQLDAKLAQAEASAIIAAREADPERWAEQEKARLARRAQAVETALKRERTKRMRSAQLVRAVAASQIMPGAMRASYAPSHTSGLSLFPQSSYQL</sequence>
<dbReference type="Proteomes" id="UP000485058">
    <property type="component" value="Unassembled WGS sequence"/>
</dbReference>
<dbReference type="AlphaFoldDB" id="A0A699YAY9"/>
<comment type="caution">
    <text evidence="2">The sequence shown here is derived from an EMBL/GenBank/DDBJ whole genome shotgun (WGS) entry which is preliminary data.</text>
</comment>